<evidence type="ECO:0000256" key="3">
    <source>
        <dbReference type="PROSITE-ProRule" id="PRU00023"/>
    </source>
</evidence>
<dbReference type="PROSITE" id="PS50011">
    <property type="entry name" value="PROTEIN_KINASE_DOM"/>
    <property type="match status" value="1"/>
</dbReference>
<keyword evidence="1" id="KW-0677">Repeat</keyword>
<dbReference type="GO" id="GO:0004672">
    <property type="term" value="F:protein kinase activity"/>
    <property type="evidence" value="ECO:0007669"/>
    <property type="project" value="InterPro"/>
</dbReference>
<sequence length="850" mass="94021">MDVKPVAKLSDFGSYSFLDERDYSEPWKTGTDGWISPEWKSICLNKQVLQGDIYSCGLILWTILLDGLSPWELQVSDWDGLVGFENAKADSNRIIQAAMKSITAQDRYSDSETEKISCLFHSLLCDWEARTLDFLLSLSGIRGEPTPEIDLLHHEKDDRPIFTKFNELHWLPEKVQRQLIMSLSEIASNEPNDVWRAEAAYSLAITQILRIGTVRPIEGTSEYTGYTINTSEVRRWLRIAAELGSPSAQAIFYSVNQALIALDSESNSIAEFSHETVPNITTITSWLKRATWLGSPVASKWLRELDASGWQDARNILKMKYCVIGRDLFENASVDGLDGASMSDEIGIAGDRLLHLAATRGRLDVVKRLCDIGPSTDVNTSNKRGETALLQSCRSGHYAVTKYLISAGANADICSLNGENTLHWPCAFNETEETLSELASLMIEAGADLEKVCSENTLFNHHFRQAAGPAAPLTWKYWEEHRHEVTLLGLAVHPYPLHNQMALHGASYLNEMRSSIRLIGSLESQSFDSVSVDCHTALFHSIKSRDKQILNYLFSTFPEDCQLTLKSPKVCGEGLQLPIHLATELGCRLIFDNLLAHAGPNSEVGIPYTEGLTGNLVAQFGLDPLQLRTFLGSPTIASYRVSSSFKNFVHEVSSTSPDPHFLESVLKELPPGQAKELVNSHGHFDEVPLTMAIMRGYYSVAEVLLKYGADIEEEGHCPDMTKGHSMTPLGAIITFNNHSSAAAVAWLLKHNPSFIINKAFGVTAFAMAIRSGGVFEISPLRRLIPVRLYHKDNIVLELLINHFGKGDSGIIDYLPEHCSGTTALLLAVLRLNPDAVHALLAAGANPKLGY</sequence>
<keyword evidence="6" id="KW-1185">Reference proteome</keyword>
<dbReference type="SUPFAM" id="SSF56112">
    <property type="entry name" value="Protein kinase-like (PK-like)"/>
    <property type="match status" value="1"/>
</dbReference>
<dbReference type="Proteomes" id="UP000030663">
    <property type="component" value="Unassembled WGS sequence"/>
</dbReference>
<gene>
    <name evidence="5" type="ORF">FOQG_16221</name>
</gene>
<dbReference type="InterPro" id="IPR002110">
    <property type="entry name" value="Ankyrin_rpt"/>
</dbReference>
<dbReference type="Pfam" id="PF12796">
    <property type="entry name" value="Ank_2"/>
    <property type="match status" value="1"/>
</dbReference>
<dbReference type="InterPro" id="IPR000719">
    <property type="entry name" value="Prot_kinase_dom"/>
</dbReference>
<dbReference type="InterPro" id="IPR036770">
    <property type="entry name" value="Ankyrin_rpt-contain_sf"/>
</dbReference>
<evidence type="ECO:0000256" key="2">
    <source>
        <dbReference type="ARBA" id="ARBA00023043"/>
    </source>
</evidence>
<dbReference type="GO" id="GO:0005524">
    <property type="term" value="F:ATP binding"/>
    <property type="evidence" value="ECO:0007669"/>
    <property type="project" value="InterPro"/>
</dbReference>
<feature type="repeat" description="ANK" evidence="3">
    <location>
        <begin position="684"/>
        <end position="716"/>
    </location>
</feature>
<evidence type="ECO:0000313" key="5">
    <source>
        <dbReference type="EMBL" id="EXK79146.1"/>
    </source>
</evidence>
<protein>
    <recommendedName>
        <fullName evidence="4">Protein kinase domain-containing protein</fullName>
    </recommendedName>
</protein>
<accession>X0BBI9</accession>
<dbReference type="PANTHER" id="PTHR24198">
    <property type="entry name" value="ANKYRIN REPEAT AND PROTEIN KINASE DOMAIN-CONTAINING PROTEIN"/>
    <property type="match status" value="1"/>
</dbReference>
<dbReference type="OrthoDB" id="4062651at2759"/>
<dbReference type="Gene3D" id="1.25.40.20">
    <property type="entry name" value="Ankyrin repeat-containing domain"/>
    <property type="match status" value="2"/>
</dbReference>
<name>X0BBI9_FUSOX</name>
<dbReference type="SMART" id="SM00248">
    <property type="entry name" value="ANK"/>
    <property type="match status" value="6"/>
</dbReference>
<dbReference type="SUPFAM" id="SSF48403">
    <property type="entry name" value="Ankyrin repeat"/>
    <property type="match status" value="2"/>
</dbReference>
<evidence type="ECO:0000256" key="1">
    <source>
        <dbReference type="ARBA" id="ARBA00022737"/>
    </source>
</evidence>
<dbReference type="PROSITE" id="PS50088">
    <property type="entry name" value="ANK_REPEAT"/>
    <property type="match status" value="3"/>
</dbReference>
<dbReference type="EMBL" id="JH658480">
    <property type="protein sequence ID" value="EXK79146.1"/>
    <property type="molecule type" value="Genomic_DNA"/>
</dbReference>
<dbReference type="Gene3D" id="1.10.510.10">
    <property type="entry name" value="Transferase(Phosphotransferase) domain 1"/>
    <property type="match status" value="1"/>
</dbReference>
<keyword evidence="2 3" id="KW-0040">ANK repeat</keyword>
<organism evidence="5 6">
    <name type="scientific">Fusarium oxysporum f. sp. raphani 54005</name>
    <dbReference type="NCBI Taxonomy" id="1089458"/>
    <lineage>
        <taxon>Eukaryota</taxon>
        <taxon>Fungi</taxon>
        <taxon>Dikarya</taxon>
        <taxon>Ascomycota</taxon>
        <taxon>Pezizomycotina</taxon>
        <taxon>Sordariomycetes</taxon>
        <taxon>Hypocreomycetidae</taxon>
        <taxon>Hypocreales</taxon>
        <taxon>Nectriaceae</taxon>
        <taxon>Fusarium</taxon>
        <taxon>Fusarium oxysporum species complex</taxon>
    </lineage>
</organism>
<proteinExistence type="predicted"/>
<evidence type="ECO:0000313" key="6">
    <source>
        <dbReference type="Proteomes" id="UP000030663"/>
    </source>
</evidence>
<feature type="repeat" description="ANK" evidence="3">
    <location>
        <begin position="384"/>
        <end position="416"/>
    </location>
</feature>
<dbReference type="InterPro" id="IPR011009">
    <property type="entry name" value="Kinase-like_dom_sf"/>
</dbReference>
<dbReference type="HOGENOM" id="CLU_335550_0_0_1"/>
<dbReference type="PANTHER" id="PTHR24198:SF194">
    <property type="entry name" value="INVERSIN-A"/>
    <property type="match status" value="1"/>
</dbReference>
<dbReference type="AlphaFoldDB" id="X0BBI9"/>
<feature type="domain" description="Protein kinase" evidence="4">
    <location>
        <begin position="1"/>
        <end position="124"/>
    </location>
</feature>
<reference evidence="5 6" key="1">
    <citation type="submission" date="2011-11" db="EMBL/GenBank/DDBJ databases">
        <title>The Genome Sequence of Fusarium oxysporum PHW815.</title>
        <authorList>
            <consortium name="The Broad Institute Genome Sequencing Platform"/>
            <person name="Ma L.-J."/>
            <person name="Gale L.R."/>
            <person name="Schwartz D.C."/>
            <person name="Zhou S."/>
            <person name="Corby-Kistler H."/>
            <person name="Young S.K."/>
            <person name="Zeng Q."/>
            <person name="Gargeya S."/>
            <person name="Fitzgerald M."/>
            <person name="Haas B."/>
            <person name="Abouelleil A."/>
            <person name="Alvarado L."/>
            <person name="Arachchi H.M."/>
            <person name="Berlin A."/>
            <person name="Brown A."/>
            <person name="Chapman S.B."/>
            <person name="Chen Z."/>
            <person name="Dunbar C."/>
            <person name="Freedman E."/>
            <person name="Gearin G."/>
            <person name="Goldberg J."/>
            <person name="Griggs A."/>
            <person name="Gujja S."/>
            <person name="Heiman D."/>
            <person name="Howarth C."/>
            <person name="Larson L."/>
            <person name="Lui A."/>
            <person name="MacDonald P.J.P."/>
            <person name="Montmayeur A."/>
            <person name="Murphy C."/>
            <person name="Neiman D."/>
            <person name="Pearson M."/>
            <person name="Priest M."/>
            <person name="Roberts A."/>
            <person name="Saif S."/>
            <person name="Shea T."/>
            <person name="Shenoy N."/>
            <person name="Sisk P."/>
            <person name="Stolte C."/>
            <person name="Sykes S."/>
            <person name="Wortman J."/>
            <person name="Nusbaum C."/>
            <person name="Birren B."/>
        </authorList>
    </citation>
    <scope>NUCLEOTIDE SEQUENCE [LARGE SCALE GENOMIC DNA]</scope>
    <source>
        <strain evidence="5 6">54005</strain>
    </source>
</reference>
<evidence type="ECO:0000259" key="4">
    <source>
        <dbReference type="PROSITE" id="PS50011"/>
    </source>
</evidence>
<dbReference type="PROSITE" id="PS50297">
    <property type="entry name" value="ANK_REP_REGION"/>
    <property type="match status" value="2"/>
</dbReference>
<feature type="repeat" description="ANK" evidence="3">
    <location>
        <begin position="349"/>
        <end position="381"/>
    </location>
</feature>